<evidence type="ECO:0000256" key="6">
    <source>
        <dbReference type="ARBA" id="ARBA00023157"/>
    </source>
</evidence>
<dbReference type="PROSITE" id="PS50068">
    <property type="entry name" value="LDLRA_2"/>
    <property type="match status" value="1"/>
</dbReference>
<dbReference type="InterPro" id="IPR013980">
    <property type="entry name" value="MANSC_dom"/>
</dbReference>
<dbReference type="InterPro" id="IPR036055">
    <property type="entry name" value="LDL_receptor-like_sf"/>
</dbReference>
<dbReference type="EMBL" id="JAODUO010000861">
    <property type="protein sequence ID" value="KAK2173626.1"/>
    <property type="molecule type" value="Genomic_DNA"/>
</dbReference>
<keyword evidence="2 10" id="KW-0812">Transmembrane</keyword>
<comment type="caution">
    <text evidence="8">Lacks conserved residue(s) required for the propagation of feature annotation.</text>
</comment>
<dbReference type="AlphaFoldDB" id="A0AAD9KLM1"/>
<dbReference type="SMART" id="SM00765">
    <property type="entry name" value="MANEC"/>
    <property type="match status" value="1"/>
</dbReference>
<name>A0AAD9KLM1_RIDPI</name>
<evidence type="ECO:0000256" key="2">
    <source>
        <dbReference type="ARBA" id="ARBA00022692"/>
    </source>
</evidence>
<feature type="region of interest" description="Disordered" evidence="9">
    <location>
        <begin position="444"/>
        <end position="470"/>
    </location>
</feature>
<gene>
    <name evidence="12" type="ORF">NP493_861g00000</name>
</gene>
<evidence type="ECO:0000256" key="7">
    <source>
        <dbReference type="ARBA" id="ARBA00023180"/>
    </source>
</evidence>
<feature type="region of interest" description="Disordered" evidence="9">
    <location>
        <begin position="619"/>
        <end position="721"/>
    </location>
</feature>
<feature type="region of interest" description="Disordered" evidence="9">
    <location>
        <begin position="271"/>
        <end position="290"/>
    </location>
</feature>
<feature type="region of interest" description="Disordered" evidence="9">
    <location>
        <begin position="372"/>
        <end position="392"/>
    </location>
</feature>
<evidence type="ECO:0000313" key="12">
    <source>
        <dbReference type="EMBL" id="KAK2173626.1"/>
    </source>
</evidence>
<reference evidence="12" key="1">
    <citation type="journal article" date="2023" name="Mol. Biol. Evol.">
        <title>Third-Generation Sequencing Reveals the Adaptive Role of the Epigenome in Three Deep-Sea Polychaetes.</title>
        <authorList>
            <person name="Perez M."/>
            <person name="Aroh O."/>
            <person name="Sun Y."/>
            <person name="Lan Y."/>
            <person name="Juniper S.K."/>
            <person name="Young C.R."/>
            <person name="Angers B."/>
            <person name="Qian P.Y."/>
        </authorList>
    </citation>
    <scope>NUCLEOTIDE SEQUENCE</scope>
    <source>
        <strain evidence="12">R07B-5</strain>
    </source>
</reference>
<evidence type="ECO:0000313" key="13">
    <source>
        <dbReference type="Proteomes" id="UP001209878"/>
    </source>
</evidence>
<organism evidence="12 13">
    <name type="scientific">Ridgeia piscesae</name>
    <name type="common">Tubeworm</name>
    <dbReference type="NCBI Taxonomy" id="27915"/>
    <lineage>
        <taxon>Eukaryota</taxon>
        <taxon>Metazoa</taxon>
        <taxon>Spiralia</taxon>
        <taxon>Lophotrochozoa</taxon>
        <taxon>Annelida</taxon>
        <taxon>Polychaeta</taxon>
        <taxon>Sedentaria</taxon>
        <taxon>Canalipalpata</taxon>
        <taxon>Sabellida</taxon>
        <taxon>Siboglinidae</taxon>
        <taxon>Ridgeia</taxon>
    </lineage>
</organism>
<sequence length="803" mass="87050">MDLRVIPAYVFVMCIGIAMFTVTAMKEKVDDAQVAVLAKRLYDEIKKRLHEYDDKVDGLQDVDMRKFLLQNETIIKTTNSLNRGAEFLNNSNVESREECAKLCFINVQCNIAVFHNKRSFSCYLFNCGAPTVCEFSSHPDYVTMGLPLPVVLFGKCGPLLGQCADHYTECLTGICVCQEGYHAQDGACRKECDRFEFECANLGRPLAYPQCIAVYDKCDGIAQCSDGSDELHCPAGARHASDQVTHVVQTGGRTFTSQQQLQHEEEIKQLLQPPTPPPHTPSDTQQGVVDTRPDTPAIVGSGGGATHHNYPKIRVKSPVRQGAVREDGGEDVSGVVGKTHTGGTSGSMGPADVGVEHAGDHTDVVDVGGMDGRRQGPQWKGESSPGRVDLGRGRTEEDKAHVRFDASRHRGIDGQDPSARTGPGPMDGTMRGNMMRNYEPVVDGNDPQSTGQWAPTSRHRAPDGYRPKGVDQLDSGGYGRGGGFMRHGDADVNKPTDDDSVANDAADYNYRYYKVHHPGGGDAVSRTPGSGFDKGYVVGGDKGPWRKTGHFTGDARPVGGPAMGSDRNRAGYYPRNPDQEGHGDYDSYYDSNGRKGYYSNDDGPGLFLPYRHHDVFDYYAPETDPKDGDKLTAEHKNGGDTSPKEKILPPPVADKSTVSPVTAAPVKPTKAASDSSGKTQPPGLSKNDTMATSSDKTKVVHSKNITDNSAQPEPHKTSGSLDPEVVKTEEVVIINKEVIGSAVVHHEVKSDRGAVVALGLGLAVTAVLLLFVGCRLRNMKRKLRRGRPMNSNEADYLINGMYL</sequence>
<evidence type="ECO:0000256" key="4">
    <source>
        <dbReference type="ARBA" id="ARBA00022989"/>
    </source>
</evidence>
<dbReference type="PANTHER" id="PTHR46876">
    <property type="entry name" value="LOW-DENSITY LIPOPROTEIN RECEPTOR-RELATED PROTEIN 11"/>
    <property type="match status" value="1"/>
</dbReference>
<keyword evidence="3" id="KW-0732">Signal</keyword>
<dbReference type="Pfam" id="PF00057">
    <property type="entry name" value="Ldl_recept_a"/>
    <property type="match status" value="1"/>
</dbReference>
<comment type="caution">
    <text evidence="12">The sequence shown here is derived from an EMBL/GenBank/DDBJ whole genome shotgun (WGS) entry which is preliminary data.</text>
</comment>
<dbReference type="PANTHER" id="PTHR46876:SF1">
    <property type="entry name" value="LOW-DENSITY LIPOPROTEIN RECEPTOR-RELATED PROTEIN 11"/>
    <property type="match status" value="1"/>
</dbReference>
<dbReference type="InterPro" id="IPR023415">
    <property type="entry name" value="LDLR_class-A_CS"/>
</dbReference>
<feature type="transmembrane region" description="Helical" evidence="10">
    <location>
        <begin position="754"/>
        <end position="776"/>
    </location>
</feature>
<evidence type="ECO:0000256" key="8">
    <source>
        <dbReference type="PROSITE-ProRule" id="PRU00124"/>
    </source>
</evidence>
<feature type="region of interest" description="Disordered" evidence="9">
    <location>
        <begin position="317"/>
        <end position="349"/>
    </location>
</feature>
<feature type="transmembrane region" description="Helical" evidence="10">
    <location>
        <begin position="7"/>
        <end position="25"/>
    </location>
</feature>
<feature type="compositionally biased region" description="Basic and acidic residues" evidence="9">
    <location>
        <begin position="460"/>
        <end position="470"/>
    </location>
</feature>
<evidence type="ECO:0000256" key="1">
    <source>
        <dbReference type="ARBA" id="ARBA00004479"/>
    </source>
</evidence>
<dbReference type="PROSITE" id="PS50986">
    <property type="entry name" value="MANSC"/>
    <property type="match status" value="1"/>
</dbReference>
<keyword evidence="13" id="KW-1185">Reference proteome</keyword>
<dbReference type="SMART" id="SM00192">
    <property type="entry name" value="LDLa"/>
    <property type="match status" value="1"/>
</dbReference>
<evidence type="ECO:0000256" key="9">
    <source>
        <dbReference type="SAM" id="MobiDB-lite"/>
    </source>
</evidence>
<feature type="domain" description="MANSC" evidence="11">
    <location>
        <begin position="69"/>
        <end position="144"/>
    </location>
</feature>
<evidence type="ECO:0000256" key="10">
    <source>
        <dbReference type="SAM" id="Phobius"/>
    </source>
</evidence>
<evidence type="ECO:0000259" key="11">
    <source>
        <dbReference type="PROSITE" id="PS50986"/>
    </source>
</evidence>
<keyword evidence="5 10" id="KW-0472">Membrane</keyword>
<dbReference type="Proteomes" id="UP001209878">
    <property type="component" value="Unassembled WGS sequence"/>
</dbReference>
<accession>A0AAD9KLM1</accession>
<feature type="compositionally biased region" description="Basic and acidic residues" evidence="9">
    <location>
        <begin position="623"/>
        <end position="647"/>
    </location>
</feature>
<protein>
    <recommendedName>
        <fullName evidence="11">MANSC domain-containing protein</fullName>
    </recommendedName>
</protein>
<dbReference type="InterPro" id="IPR002172">
    <property type="entry name" value="LDrepeatLR_classA_rpt"/>
</dbReference>
<dbReference type="InterPro" id="IPR011106">
    <property type="entry name" value="MANSC_N"/>
</dbReference>
<keyword evidence="6 8" id="KW-1015">Disulfide bond</keyword>
<dbReference type="SUPFAM" id="SSF57424">
    <property type="entry name" value="LDL receptor-like module"/>
    <property type="match status" value="1"/>
</dbReference>
<dbReference type="Gene3D" id="4.10.400.10">
    <property type="entry name" value="Low-density Lipoprotein Receptor"/>
    <property type="match status" value="1"/>
</dbReference>
<dbReference type="Pfam" id="PF07502">
    <property type="entry name" value="MANEC"/>
    <property type="match status" value="1"/>
</dbReference>
<keyword evidence="4 10" id="KW-1133">Transmembrane helix</keyword>
<evidence type="ECO:0000256" key="3">
    <source>
        <dbReference type="ARBA" id="ARBA00022729"/>
    </source>
</evidence>
<dbReference type="PROSITE" id="PS01209">
    <property type="entry name" value="LDLRA_1"/>
    <property type="match status" value="1"/>
</dbReference>
<evidence type="ECO:0000256" key="5">
    <source>
        <dbReference type="ARBA" id="ARBA00023136"/>
    </source>
</evidence>
<dbReference type="CDD" id="cd00112">
    <property type="entry name" value="LDLa"/>
    <property type="match status" value="1"/>
</dbReference>
<dbReference type="GO" id="GO:0016020">
    <property type="term" value="C:membrane"/>
    <property type="evidence" value="ECO:0007669"/>
    <property type="project" value="UniProtKB-SubCell"/>
</dbReference>
<feature type="disulfide bond" evidence="8">
    <location>
        <begin position="218"/>
        <end position="233"/>
    </location>
</feature>
<proteinExistence type="predicted"/>
<feature type="region of interest" description="Disordered" evidence="9">
    <location>
        <begin position="543"/>
        <end position="588"/>
    </location>
</feature>
<keyword evidence="7" id="KW-0325">Glycoprotein</keyword>
<comment type="subcellular location">
    <subcellularLocation>
        <location evidence="1">Membrane</location>
        <topology evidence="1">Single-pass type I membrane protein</topology>
    </subcellularLocation>
</comment>
<feature type="compositionally biased region" description="Polar residues" evidence="9">
    <location>
        <begin position="446"/>
        <end position="455"/>
    </location>
</feature>